<keyword evidence="1" id="KW-0472">Membrane</keyword>
<dbReference type="eggNOG" id="COG1267">
    <property type="taxonomic scope" value="Bacteria"/>
</dbReference>
<keyword evidence="4" id="KW-1185">Reference proteome</keyword>
<dbReference type="Pfam" id="PF04608">
    <property type="entry name" value="PgpA"/>
    <property type="match status" value="1"/>
</dbReference>
<feature type="transmembrane region" description="Helical" evidence="1">
    <location>
        <begin position="38"/>
        <end position="61"/>
    </location>
</feature>
<dbReference type="AlphaFoldDB" id="A8ZY64"/>
<name>A8ZY64_DESOH</name>
<dbReference type="Proteomes" id="UP000008561">
    <property type="component" value="Chromosome"/>
</dbReference>
<dbReference type="PANTHER" id="PTHR36305">
    <property type="entry name" value="PHOSPHATIDYLGLYCEROPHOSPHATASE A"/>
    <property type="match status" value="1"/>
</dbReference>
<dbReference type="SUPFAM" id="SSF101307">
    <property type="entry name" value="YutG-like"/>
    <property type="match status" value="1"/>
</dbReference>
<dbReference type="HOGENOM" id="CLU_103734_1_2_7"/>
<evidence type="ECO:0000313" key="3">
    <source>
        <dbReference type="EMBL" id="ABW67071.1"/>
    </source>
</evidence>
<feature type="transmembrane region" description="Helical" evidence="1">
    <location>
        <begin position="82"/>
        <end position="106"/>
    </location>
</feature>
<dbReference type="InterPro" id="IPR036681">
    <property type="entry name" value="PgpA-like_sf"/>
</dbReference>
<evidence type="ECO:0000256" key="1">
    <source>
        <dbReference type="SAM" id="Phobius"/>
    </source>
</evidence>
<keyword evidence="1" id="KW-0812">Transmembrane</keyword>
<dbReference type="STRING" id="96561.Dole_1265"/>
<feature type="transmembrane region" description="Helical" evidence="1">
    <location>
        <begin position="135"/>
        <end position="153"/>
    </location>
</feature>
<dbReference type="RefSeq" id="WP_012174688.1">
    <property type="nucleotide sequence ID" value="NC_009943.1"/>
</dbReference>
<dbReference type="OrthoDB" id="9804091at2"/>
<gene>
    <name evidence="3" type="ordered locus">Dole_1265</name>
</gene>
<reference evidence="3 4" key="1">
    <citation type="submission" date="2007-10" db="EMBL/GenBank/DDBJ databases">
        <title>Complete sequence of Desulfococcus oleovorans Hxd3.</title>
        <authorList>
            <consortium name="US DOE Joint Genome Institute"/>
            <person name="Copeland A."/>
            <person name="Lucas S."/>
            <person name="Lapidus A."/>
            <person name="Barry K."/>
            <person name="Glavina del Rio T."/>
            <person name="Dalin E."/>
            <person name="Tice H."/>
            <person name="Pitluck S."/>
            <person name="Kiss H."/>
            <person name="Brettin T."/>
            <person name="Bruce D."/>
            <person name="Detter J.C."/>
            <person name="Han C."/>
            <person name="Schmutz J."/>
            <person name="Larimer F."/>
            <person name="Land M."/>
            <person name="Hauser L."/>
            <person name="Kyrpides N."/>
            <person name="Kim E."/>
            <person name="Wawrik B."/>
            <person name="Richardson P."/>
        </authorList>
    </citation>
    <scope>NUCLEOTIDE SEQUENCE [LARGE SCALE GENOMIC DNA]</scope>
    <source>
        <strain evidence="4">DSM 6200 / JCM 39069 / Hxd3</strain>
    </source>
</reference>
<dbReference type="UniPathway" id="UPA00084">
    <property type="reaction ID" value="UER00504"/>
</dbReference>
<evidence type="ECO:0000313" key="4">
    <source>
        <dbReference type="Proteomes" id="UP000008561"/>
    </source>
</evidence>
<dbReference type="PROSITE" id="PS51257">
    <property type="entry name" value="PROKAR_LIPOPROTEIN"/>
    <property type="match status" value="1"/>
</dbReference>
<keyword evidence="1" id="KW-1133">Transmembrane helix</keyword>
<proteinExistence type="predicted"/>
<organism evidence="3 4">
    <name type="scientific">Desulfosudis oleivorans (strain DSM 6200 / JCM 39069 / Hxd3)</name>
    <name type="common">Desulfococcus oleovorans</name>
    <dbReference type="NCBI Taxonomy" id="96561"/>
    <lineage>
        <taxon>Bacteria</taxon>
        <taxon>Pseudomonadati</taxon>
        <taxon>Thermodesulfobacteriota</taxon>
        <taxon>Desulfobacteria</taxon>
        <taxon>Desulfobacterales</taxon>
        <taxon>Desulfosudaceae</taxon>
        <taxon>Desulfosudis</taxon>
    </lineage>
</organism>
<accession>A8ZY64</accession>
<dbReference type="InterPro" id="IPR007686">
    <property type="entry name" value="YutG/PgpA"/>
</dbReference>
<sequence>MTRSEKLIMFLATGFGAGSIPFAPGTFGSVVGVGCTFLVSGLGLAWAIGVLVVVIGVSVWVSDRAEKILGKTDPGCIVIDEIAGMMVAMLGLPFTFWHAVAGFAAFRVFDIIKPFPIRKVETLFPGGAGIVADDLLAGVAANLAVRVLFLFFAA</sequence>
<dbReference type="KEGG" id="dol:Dole_1265"/>
<dbReference type="InterPro" id="IPR026037">
    <property type="entry name" value="PgpA"/>
</dbReference>
<protein>
    <submittedName>
        <fullName evidence="3">Phosphatidylglycerophosphatase A</fullName>
    </submittedName>
</protein>
<dbReference type="PANTHER" id="PTHR36305:SF1">
    <property type="entry name" value="PHOSPHATIDYLGLYCEROPHOSPHATASE A"/>
    <property type="match status" value="1"/>
</dbReference>
<dbReference type="GO" id="GO:0006655">
    <property type="term" value="P:phosphatidylglycerol biosynthetic process"/>
    <property type="evidence" value="ECO:0007669"/>
    <property type="project" value="UniProtKB-UniPathway"/>
</dbReference>
<dbReference type="CDD" id="cd06971">
    <property type="entry name" value="PgpA"/>
    <property type="match status" value="1"/>
</dbReference>
<feature type="domain" description="YutG/PgpA" evidence="2">
    <location>
        <begin position="10"/>
        <end position="148"/>
    </location>
</feature>
<dbReference type="EMBL" id="CP000859">
    <property type="protein sequence ID" value="ABW67071.1"/>
    <property type="molecule type" value="Genomic_DNA"/>
</dbReference>
<dbReference type="PIRSF" id="PIRSF006162">
    <property type="entry name" value="PgpA"/>
    <property type="match status" value="1"/>
</dbReference>
<dbReference type="GO" id="GO:0008962">
    <property type="term" value="F:phosphatidylglycerophosphatase activity"/>
    <property type="evidence" value="ECO:0007669"/>
    <property type="project" value="InterPro"/>
</dbReference>
<evidence type="ECO:0000259" key="2">
    <source>
        <dbReference type="Pfam" id="PF04608"/>
    </source>
</evidence>